<dbReference type="Pfam" id="PF00990">
    <property type="entry name" value="GGDEF"/>
    <property type="match status" value="1"/>
</dbReference>
<dbReference type="Gene3D" id="3.40.50.2300">
    <property type="match status" value="1"/>
</dbReference>
<evidence type="ECO:0000313" key="6">
    <source>
        <dbReference type="EMBL" id="MFC3202337.1"/>
    </source>
</evidence>
<dbReference type="PANTHER" id="PTHR45138:SF9">
    <property type="entry name" value="DIGUANYLATE CYCLASE DGCM-RELATED"/>
    <property type="match status" value="1"/>
</dbReference>
<dbReference type="EC" id="2.7.7.65" evidence="1"/>
<dbReference type="CDD" id="cd01949">
    <property type="entry name" value="GGDEF"/>
    <property type="match status" value="1"/>
</dbReference>
<evidence type="ECO:0000256" key="1">
    <source>
        <dbReference type="ARBA" id="ARBA00012528"/>
    </source>
</evidence>
<dbReference type="InterPro" id="IPR011006">
    <property type="entry name" value="CheY-like_superfamily"/>
</dbReference>
<keyword evidence="3" id="KW-0597">Phosphoprotein</keyword>
<comment type="catalytic activity">
    <reaction evidence="2">
        <text>2 GTP = 3',3'-c-di-GMP + 2 diphosphate</text>
        <dbReference type="Rhea" id="RHEA:24898"/>
        <dbReference type="ChEBI" id="CHEBI:33019"/>
        <dbReference type="ChEBI" id="CHEBI:37565"/>
        <dbReference type="ChEBI" id="CHEBI:58805"/>
        <dbReference type="EC" id="2.7.7.65"/>
    </reaction>
</comment>
<evidence type="ECO:0000256" key="3">
    <source>
        <dbReference type="PROSITE-ProRule" id="PRU00169"/>
    </source>
</evidence>
<dbReference type="PROSITE" id="PS50110">
    <property type="entry name" value="RESPONSE_REGULATORY"/>
    <property type="match status" value="1"/>
</dbReference>
<keyword evidence="6" id="KW-0808">Transferase</keyword>
<sequence length="324" mass="35944">MTQTTAYTTLEASVYASKGLADCKVLVVDDEQSSCLLITTILSDIVQCEFLHDPARVIDYCEKQPPDLIVLDINMPGINGIELCQQLKQNRNTSACPVVFITGDGNAETQNKCWQAGASDYVRKPVVASTLVHRVKNLLQSKLRLDLLTELTFKDQLTALYNRYYLFTEIPTQLKRLSRESKSLGVIMIDIDYFKGFNDRYGHVAGDKCLFDVAQTLKDQLPGPHDSIVRFGGEEFSVFLPDTTQEECRNIGQRMVDAIANLSIDNEASPLGKVTISAGYVISPPTNTPDLEQLLSEADLYLYEAKLAGKARLTGSTEKQNQAC</sequence>
<dbReference type="SUPFAM" id="SSF55073">
    <property type="entry name" value="Nucleotide cyclase"/>
    <property type="match status" value="1"/>
</dbReference>
<dbReference type="InterPro" id="IPR043128">
    <property type="entry name" value="Rev_trsase/Diguanyl_cyclase"/>
</dbReference>
<dbReference type="PANTHER" id="PTHR45138">
    <property type="entry name" value="REGULATORY COMPONENTS OF SENSORY TRANSDUCTION SYSTEM"/>
    <property type="match status" value="1"/>
</dbReference>
<dbReference type="Pfam" id="PF00072">
    <property type="entry name" value="Response_reg"/>
    <property type="match status" value="1"/>
</dbReference>
<dbReference type="EMBL" id="JBHRSX010000021">
    <property type="protein sequence ID" value="MFC3202337.1"/>
    <property type="molecule type" value="Genomic_DNA"/>
</dbReference>
<reference evidence="7" key="1">
    <citation type="journal article" date="2019" name="Int. J. Syst. Evol. Microbiol.">
        <title>The Global Catalogue of Microorganisms (GCM) 10K type strain sequencing project: providing services to taxonomists for standard genome sequencing and annotation.</title>
        <authorList>
            <consortium name="The Broad Institute Genomics Platform"/>
            <consortium name="The Broad Institute Genome Sequencing Center for Infectious Disease"/>
            <person name="Wu L."/>
            <person name="Ma J."/>
        </authorList>
    </citation>
    <scope>NUCLEOTIDE SEQUENCE [LARGE SCALE GENOMIC DNA]</scope>
    <source>
        <strain evidence="7">KCTC 52449</strain>
    </source>
</reference>
<dbReference type="SMART" id="SM00267">
    <property type="entry name" value="GGDEF"/>
    <property type="match status" value="1"/>
</dbReference>
<feature type="domain" description="GGDEF" evidence="5">
    <location>
        <begin position="182"/>
        <end position="318"/>
    </location>
</feature>
<evidence type="ECO:0000313" key="7">
    <source>
        <dbReference type="Proteomes" id="UP001595477"/>
    </source>
</evidence>
<dbReference type="Gene3D" id="3.30.70.270">
    <property type="match status" value="1"/>
</dbReference>
<comment type="caution">
    <text evidence="6">The sequence shown here is derived from an EMBL/GenBank/DDBJ whole genome shotgun (WGS) entry which is preliminary data.</text>
</comment>
<evidence type="ECO:0000259" key="5">
    <source>
        <dbReference type="PROSITE" id="PS50887"/>
    </source>
</evidence>
<protein>
    <recommendedName>
        <fullName evidence="1">diguanylate cyclase</fullName>
        <ecNumber evidence="1">2.7.7.65</ecNumber>
    </recommendedName>
</protein>
<dbReference type="InterPro" id="IPR001789">
    <property type="entry name" value="Sig_transdc_resp-reg_receiver"/>
</dbReference>
<keyword evidence="7" id="KW-1185">Reference proteome</keyword>
<dbReference type="NCBIfam" id="TIGR00254">
    <property type="entry name" value="GGDEF"/>
    <property type="match status" value="1"/>
</dbReference>
<dbReference type="GO" id="GO:0052621">
    <property type="term" value="F:diguanylate cyclase activity"/>
    <property type="evidence" value="ECO:0007669"/>
    <property type="project" value="UniProtKB-EC"/>
</dbReference>
<keyword evidence="6" id="KW-0548">Nucleotidyltransferase</keyword>
<dbReference type="Proteomes" id="UP001595477">
    <property type="component" value="Unassembled WGS sequence"/>
</dbReference>
<organism evidence="6 7">
    <name type="scientific">Alteromonas oceani</name>
    <dbReference type="NCBI Taxonomy" id="2071609"/>
    <lineage>
        <taxon>Bacteria</taxon>
        <taxon>Pseudomonadati</taxon>
        <taxon>Pseudomonadota</taxon>
        <taxon>Gammaproteobacteria</taxon>
        <taxon>Alteromonadales</taxon>
        <taxon>Alteromonadaceae</taxon>
        <taxon>Alteromonas/Salinimonas group</taxon>
        <taxon>Alteromonas</taxon>
    </lineage>
</organism>
<dbReference type="InterPro" id="IPR000160">
    <property type="entry name" value="GGDEF_dom"/>
</dbReference>
<feature type="domain" description="Response regulatory" evidence="4">
    <location>
        <begin position="24"/>
        <end position="139"/>
    </location>
</feature>
<proteinExistence type="predicted"/>
<dbReference type="SMART" id="SM00448">
    <property type="entry name" value="REC"/>
    <property type="match status" value="1"/>
</dbReference>
<dbReference type="RefSeq" id="WP_123323199.1">
    <property type="nucleotide sequence ID" value="NZ_JBHRSX010000021.1"/>
</dbReference>
<dbReference type="InterPro" id="IPR029787">
    <property type="entry name" value="Nucleotide_cyclase"/>
</dbReference>
<evidence type="ECO:0000259" key="4">
    <source>
        <dbReference type="PROSITE" id="PS50110"/>
    </source>
</evidence>
<evidence type="ECO:0000256" key="2">
    <source>
        <dbReference type="ARBA" id="ARBA00034247"/>
    </source>
</evidence>
<dbReference type="InterPro" id="IPR050469">
    <property type="entry name" value="Diguanylate_Cyclase"/>
</dbReference>
<dbReference type="SUPFAM" id="SSF52172">
    <property type="entry name" value="CheY-like"/>
    <property type="match status" value="1"/>
</dbReference>
<dbReference type="PROSITE" id="PS50887">
    <property type="entry name" value="GGDEF"/>
    <property type="match status" value="1"/>
</dbReference>
<gene>
    <name evidence="6" type="ORF">ACFOEW_10955</name>
</gene>
<feature type="modified residue" description="4-aspartylphosphate" evidence="3">
    <location>
        <position position="72"/>
    </location>
</feature>
<accession>A0ABV7JZ67</accession>
<name>A0ABV7JZ67_9ALTE</name>